<dbReference type="GO" id="GO:0008270">
    <property type="term" value="F:zinc ion binding"/>
    <property type="evidence" value="ECO:0007669"/>
    <property type="project" value="InterPro"/>
</dbReference>
<dbReference type="GO" id="GO:0004181">
    <property type="term" value="F:metallocarboxypeptidase activity"/>
    <property type="evidence" value="ECO:0007669"/>
    <property type="project" value="InterPro"/>
</dbReference>
<keyword evidence="4" id="KW-0378">Hydrolase</keyword>
<reference evidence="10 11" key="1">
    <citation type="submission" date="2020-08" db="EMBL/GenBank/DDBJ databases">
        <title>Genomic Encyclopedia of Type Strains, Phase IV (KMG-IV): sequencing the most valuable type-strain genomes for metagenomic binning, comparative biology and taxonomic classification.</title>
        <authorList>
            <person name="Goeker M."/>
        </authorList>
    </citation>
    <scope>NUCLEOTIDE SEQUENCE [LARGE SCALE GENOMIC DNA]</scope>
    <source>
        <strain evidence="10 11">DSM 21769</strain>
    </source>
</reference>
<evidence type="ECO:0000313" key="11">
    <source>
        <dbReference type="Proteomes" id="UP000568839"/>
    </source>
</evidence>
<proteinExistence type="inferred from homology"/>
<evidence type="ECO:0000256" key="2">
    <source>
        <dbReference type="ARBA" id="ARBA00005988"/>
    </source>
</evidence>
<comment type="similarity">
    <text evidence="2 7">Belongs to the peptidase M14 family.</text>
</comment>
<evidence type="ECO:0000259" key="9">
    <source>
        <dbReference type="PROSITE" id="PS52035"/>
    </source>
</evidence>
<dbReference type="GO" id="GO:0006508">
    <property type="term" value="P:proteolysis"/>
    <property type="evidence" value="ECO:0007669"/>
    <property type="project" value="UniProtKB-KW"/>
</dbReference>
<keyword evidence="8" id="KW-0732">Signal</keyword>
<accession>A0A841PZU5</accession>
<dbReference type="PANTHER" id="PTHR11705">
    <property type="entry name" value="PROTEASE FAMILY M14 CARBOXYPEPTIDASE A,B"/>
    <property type="match status" value="1"/>
</dbReference>
<dbReference type="Gene3D" id="3.40.630.10">
    <property type="entry name" value="Zn peptidases"/>
    <property type="match status" value="2"/>
</dbReference>
<feature type="chain" id="PRO_5039189850" description="Peptidase M14 domain-containing protein" evidence="8">
    <location>
        <begin position="29"/>
        <end position="568"/>
    </location>
</feature>
<dbReference type="InterPro" id="IPR000834">
    <property type="entry name" value="Peptidase_M14"/>
</dbReference>
<organism evidence="10 11">
    <name type="scientific">Geomicrobium halophilum</name>
    <dbReference type="NCBI Taxonomy" id="549000"/>
    <lineage>
        <taxon>Bacteria</taxon>
        <taxon>Bacillati</taxon>
        <taxon>Bacillota</taxon>
        <taxon>Bacilli</taxon>
        <taxon>Bacillales</taxon>
        <taxon>Geomicrobium</taxon>
    </lineage>
</organism>
<evidence type="ECO:0000256" key="7">
    <source>
        <dbReference type="PROSITE-ProRule" id="PRU01379"/>
    </source>
</evidence>
<dbReference type="GO" id="GO:0005615">
    <property type="term" value="C:extracellular space"/>
    <property type="evidence" value="ECO:0007669"/>
    <property type="project" value="TreeGrafter"/>
</dbReference>
<evidence type="ECO:0000313" key="10">
    <source>
        <dbReference type="EMBL" id="MBB6450145.1"/>
    </source>
</evidence>
<dbReference type="RefSeq" id="WP_184404108.1">
    <property type="nucleotide sequence ID" value="NZ_JACHHJ010000002.1"/>
</dbReference>
<dbReference type="Pfam" id="PF22888">
    <property type="entry name" value="FIMAH"/>
    <property type="match status" value="1"/>
</dbReference>
<dbReference type="EMBL" id="JACHHJ010000002">
    <property type="protein sequence ID" value="MBB6450145.1"/>
    <property type="molecule type" value="Genomic_DNA"/>
</dbReference>
<protein>
    <recommendedName>
        <fullName evidence="9">Peptidase M14 domain-containing protein</fullName>
    </recommendedName>
</protein>
<evidence type="ECO:0000256" key="4">
    <source>
        <dbReference type="ARBA" id="ARBA00022801"/>
    </source>
</evidence>
<sequence length="568" mass="62882">MKLANWEKMTSFASFFALLLIVSPVAGVAAQENETSEDPPTTGFEDREGAEWTTHEEELGFLEEVAEQSERMTYSEVGTSVEDRPLHLVQVGDPLPPTDEEIADGRNMLVIGSQHGNEPAGREMALKLMRDLAFTDDPEVEEQLSEATVLFIPTANPDGRIANTRTNANGMDINRGHLNLEQPEGQVIADVLDEFSPDITVDAHERPGASGNPDMEMLWPRNLNVDENLRDLSAEMVEDYLLSEVEDAGFSTGLYGTPGGAGGGDERISRNILGLRHGLGLLTESAGQQDPEYRVDAQMETLESTLEFYRERMDDIATVVNEAPDRKASAGQEQSEPFYLDGADNWEPTEMLDPHACGYLLHSSQADDVSRHIDSFSLETEEVGKNGVFVTMAQPMMTVVPFLLDGEASYNEVEGLALEDCSDPRITASGLQTLVEQLDEAGEFENSDAPHALDVHLRSVSHYEDQEETDKVVEHMGGFHDLLNHQLDNQWISEEGFDILATLADDLIENYEVTFDVDRVMDHISHLSEDIGPRVAGSEEELEAAEYIEDEFDSLGYDTSMQTFDIRG</sequence>
<dbReference type="Pfam" id="PF00246">
    <property type="entry name" value="Peptidase_M14"/>
    <property type="match status" value="1"/>
</dbReference>
<comment type="cofactor">
    <cofactor evidence="1">
        <name>Zn(2+)</name>
        <dbReference type="ChEBI" id="CHEBI:29105"/>
    </cofactor>
</comment>
<comment type="caution">
    <text evidence="10">The sequence shown here is derived from an EMBL/GenBank/DDBJ whole genome shotgun (WGS) entry which is preliminary data.</text>
</comment>
<evidence type="ECO:0000256" key="5">
    <source>
        <dbReference type="ARBA" id="ARBA00022833"/>
    </source>
</evidence>
<keyword evidence="5" id="KW-0862">Zinc</keyword>
<evidence type="ECO:0000256" key="8">
    <source>
        <dbReference type="SAM" id="SignalP"/>
    </source>
</evidence>
<dbReference type="AlphaFoldDB" id="A0A841PZU5"/>
<gene>
    <name evidence="10" type="ORF">HNR44_002123</name>
</gene>
<dbReference type="SUPFAM" id="SSF53187">
    <property type="entry name" value="Zn-dependent exopeptidases"/>
    <property type="match status" value="2"/>
</dbReference>
<dbReference type="InterPro" id="IPR054470">
    <property type="entry name" value="FIMAH_dom"/>
</dbReference>
<keyword evidence="3" id="KW-0645">Protease</keyword>
<name>A0A841PZU5_9BACL</name>
<keyword evidence="6" id="KW-0482">Metalloprotease</keyword>
<feature type="signal peptide" evidence="8">
    <location>
        <begin position="1"/>
        <end position="28"/>
    </location>
</feature>
<comment type="caution">
    <text evidence="7">Lacks conserved residue(s) required for the propagation of feature annotation.</text>
</comment>
<dbReference type="PROSITE" id="PS52035">
    <property type="entry name" value="PEPTIDASE_M14"/>
    <property type="match status" value="1"/>
</dbReference>
<feature type="domain" description="Peptidase M14" evidence="9">
    <location>
        <begin position="51"/>
        <end position="309"/>
    </location>
</feature>
<dbReference type="Proteomes" id="UP000568839">
    <property type="component" value="Unassembled WGS sequence"/>
</dbReference>
<feature type="non-terminal residue" evidence="10">
    <location>
        <position position="568"/>
    </location>
</feature>
<dbReference type="PANTHER" id="PTHR11705:SF143">
    <property type="entry name" value="SLL0236 PROTEIN"/>
    <property type="match status" value="1"/>
</dbReference>
<dbReference type="SMART" id="SM00631">
    <property type="entry name" value="Zn_pept"/>
    <property type="match status" value="1"/>
</dbReference>
<evidence type="ECO:0000256" key="6">
    <source>
        <dbReference type="ARBA" id="ARBA00023049"/>
    </source>
</evidence>
<keyword evidence="11" id="KW-1185">Reference proteome</keyword>
<evidence type="ECO:0000256" key="1">
    <source>
        <dbReference type="ARBA" id="ARBA00001947"/>
    </source>
</evidence>
<evidence type="ECO:0000256" key="3">
    <source>
        <dbReference type="ARBA" id="ARBA00022670"/>
    </source>
</evidence>